<dbReference type="InterPro" id="IPR053144">
    <property type="entry name" value="Acetyltransferase_Butenolide"/>
</dbReference>
<dbReference type="GO" id="GO:0016747">
    <property type="term" value="F:acyltransferase activity, transferring groups other than amino-acyl groups"/>
    <property type="evidence" value="ECO:0007669"/>
    <property type="project" value="InterPro"/>
</dbReference>
<dbReference type="InterPro" id="IPR000182">
    <property type="entry name" value="GNAT_dom"/>
</dbReference>
<dbReference type="Gene3D" id="3.40.630.30">
    <property type="match status" value="1"/>
</dbReference>
<feature type="domain" description="N-acetyltransferase" evidence="1">
    <location>
        <begin position="2"/>
        <end position="141"/>
    </location>
</feature>
<dbReference type="PROSITE" id="PS51186">
    <property type="entry name" value="GNAT"/>
    <property type="match status" value="1"/>
</dbReference>
<comment type="caution">
    <text evidence="2">The sequence shown here is derived from an EMBL/GenBank/DDBJ whole genome shotgun (WGS) entry which is preliminary data.</text>
</comment>
<dbReference type="InterPro" id="IPR016181">
    <property type="entry name" value="Acyl_CoA_acyltransferase"/>
</dbReference>
<name>W6N2Y1_CLOTY</name>
<dbReference type="SUPFAM" id="SSF55729">
    <property type="entry name" value="Acyl-CoA N-acyltransferases (Nat)"/>
    <property type="match status" value="1"/>
</dbReference>
<proteinExistence type="predicted"/>
<dbReference type="Pfam" id="PF13673">
    <property type="entry name" value="Acetyltransf_10"/>
    <property type="match status" value="1"/>
</dbReference>
<sequence length="141" mass="16242">MIVINDLKIISKIPTAEEFIYIRKETGWDTYDVKAAEISLKNSLFSICAYYNEKLIGYGRIVGDGGMYFYIQNLIVLPEFQRKGIGKLIMTELMNYIDNNCSKGSFIGLMASRGKENFYKKFNFIIRPKGKYGSGMFMLKH</sequence>
<dbReference type="PANTHER" id="PTHR43233:SF1">
    <property type="entry name" value="FAMILY N-ACETYLTRANSFERASE, PUTATIVE (AFU_ORTHOLOGUE AFUA_6G03350)-RELATED"/>
    <property type="match status" value="1"/>
</dbReference>
<evidence type="ECO:0000259" key="1">
    <source>
        <dbReference type="PROSITE" id="PS51186"/>
    </source>
</evidence>
<dbReference type="EMBL" id="CBXI010000007">
    <property type="protein sequence ID" value="CDL90436.1"/>
    <property type="molecule type" value="Genomic_DNA"/>
</dbReference>
<dbReference type="Proteomes" id="UP000019482">
    <property type="component" value="Unassembled WGS sequence"/>
</dbReference>
<protein>
    <recommendedName>
        <fullName evidence="1">N-acetyltransferase domain-containing protein</fullName>
    </recommendedName>
</protein>
<gene>
    <name evidence="2" type="ORF">CTDIVETGP_0506</name>
</gene>
<dbReference type="RefSeq" id="WP_017751561.1">
    <property type="nucleotide sequence ID" value="NZ_CBXI010000007.1"/>
</dbReference>
<dbReference type="CDD" id="cd04301">
    <property type="entry name" value="NAT_SF"/>
    <property type="match status" value="1"/>
</dbReference>
<organism evidence="2 3">
    <name type="scientific">Clostridium tyrobutyricum DIVETGP</name>
    <dbReference type="NCBI Taxonomy" id="1408889"/>
    <lineage>
        <taxon>Bacteria</taxon>
        <taxon>Bacillati</taxon>
        <taxon>Bacillota</taxon>
        <taxon>Clostridia</taxon>
        <taxon>Eubacteriales</taxon>
        <taxon>Clostridiaceae</taxon>
        <taxon>Clostridium</taxon>
    </lineage>
</organism>
<dbReference type="OrthoDB" id="9775804at2"/>
<dbReference type="AlphaFoldDB" id="W6N2Y1"/>
<keyword evidence="3" id="KW-1185">Reference proteome</keyword>
<accession>W6N2Y1</accession>
<dbReference type="PANTHER" id="PTHR43233">
    <property type="entry name" value="FAMILY N-ACETYLTRANSFERASE, PUTATIVE (AFU_ORTHOLOGUE AFUA_6G03350)-RELATED"/>
    <property type="match status" value="1"/>
</dbReference>
<dbReference type="GeneID" id="29420254"/>
<evidence type="ECO:0000313" key="2">
    <source>
        <dbReference type="EMBL" id="CDL90436.1"/>
    </source>
</evidence>
<reference evidence="2 3" key="1">
    <citation type="journal article" date="2015" name="Genome Announc.">
        <title>Draft Genome Sequence of Clostridium tyrobutyricum Strain DIVETGP, Isolated from Cow's Milk for Grana Padano Production.</title>
        <authorList>
            <person name="Soggiu A."/>
            <person name="Piras C."/>
            <person name="Gaiarsa S."/>
            <person name="Sassera D."/>
            <person name="Roncada P."/>
            <person name="Bendixen E."/>
            <person name="Brasca M."/>
            <person name="Bonizzi L."/>
        </authorList>
    </citation>
    <scope>NUCLEOTIDE SEQUENCE [LARGE SCALE GENOMIC DNA]</scope>
    <source>
        <strain evidence="2 3">DIVETGP</strain>
    </source>
</reference>
<evidence type="ECO:0000313" key="3">
    <source>
        <dbReference type="Proteomes" id="UP000019482"/>
    </source>
</evidence>